<comment type="caution">
    <text evidence="2">The sequence shown here is derived from an EMBL/GenBank/DDBJ whole genome shotgun (WGS) entry which is preliminary data.</text>
</comment>
<evidence type="ECO:0000313" key="3">
    <source>
        <dbReference type="Proteomes" id="UP001152562"/>
    </source>
</evidence>
<evidence type="ECO:0000313" key="2">
    <source>
        <dbReference type="EMBL" id="CAH4028060.1"/>
    </source>
</evidence>
<feature type="region of interest" description="Disordered" evidence="1">
    <location>
        <begin position="80"/>
        <end position="127"/>
    </location>
</feature>
<evidence type="ECO:0000256" key="1">
    <source>
        <dbReference type="SAM" id="MobiDB-lite"/>
    </source>
</evidence>
<keyword evidence="3" id="KW-1185">Reference proteome</keyword>
<proteinExistence type="predicted"/>
<name>A0A9P0T905_PIEBR</name>
<dbReference type="EMBL" id="CALOZG010000005">
    <property type="protein sequence ID" value="CAH4028060.1"/>
    <property type="molecule type" value="Genomic_DNA"/>
</dbReference>
<sequence length="127" mass="13805">MDSFIKFVKSVLPPGPQTSSSLVEARVFQKPTNQLPPSRDSTPPVIGFLFGLFLVIMPPAKDYNAKASYGRSLSNNETTMSARVYHPATNLIPPSPPTTPTGSAPMFPNRSQSTGSWSRQNSNSKYS</sequence>
<accession>A0A9P0T905</accession>
<feature type="compositionally biased region" description="Polar residues" evidence="1">
    <location>
        <begin position="109"/>
        <end position="127"/>
    </location>
</feature>
<organism evidence="2 3">
    <name type="scientific">Pieris brassicae</name>
    <name type="common">White butterfly</name>
    <name type="synonym">Large white butterfly</name>
    <dbReference type="NCBI Taxonomy" id="7116"/>
    <lineage>
        <taxon>Eukaryota</taxon>
        <taxon>Metazoa</taxon>
        <taxon>Ecdysozoa</taxon>
        <taxon>Arthropoda</taxon>
        <taxon>Hexapoda</taxon>
        <taxon>Insecta</taxon>
        <taxon>Pterygota</taxon>
        <taxon>Neoptera</taxon>
        <taxon>Endopterygota</taxon>
        <taxon>Lepidoptera</taxon>
        <taxon>Glossata</taxon>
        <taxon>Ditrysia</taxon>
        <taxon>Papilionoidea</taxon>
        <taxon>Pieridae</taxon>
        <taxon>Pierinae</taxon>
        <taxon>Pieris</taxon>
    </lineage>
</organism>
<reference evidence="2" key="1">
    <citation type="submission" date="2022-05" db="EMBL/GenBank/DDBJ databases">
        <authorList>
            <person name="Okamura Y."/>
        </authorList>
    </citation>
    <scope>NUCLEOTIDE SEQUENCE</scope>
</reference>
<dbReference type="AlphaFoldDB" id="A0A9P0T905"/>
<protein>
    <submittedName>
        <fullName evidence="2">Uncharacterized protein</fullName>
    </submittedName>
</protein>
<gene>
    <name evidence="2" type="ORF">PIBRA_LOCUS5020</name>
</gene>
<dbReference type="Proteomes" id="UP001152562">
    <property type="component" value="Unassembled WGS sequence"/>
</dbReference>